<gene>
    <name evidence="5" type="ORF">B0682_04885</name>
</gene>
<accession>A0A1T0CI92</accession>
<dbReference type="Gene3D" id="1.25.20.10">
    <property type="entry name" value="Bacterial muramidases"/>
    <property type="match status" value="1"/>
</dbReference>
<evidence type="ECO:0000256" key="2">
    <source>
        <dbReference type="ARBA" id="ARBA00022729"/>
    </source>
</evidence>
<evidence type="ECO:0000313" key="5">
    <source>
        <dbReference type="EMBL" id="OOS22060.1"/>
    </source>
</evidence>
<dbReference type="GO" id="GO:0042597">
    <property type="term" value="C:periplasmic space"/>
    <property type="evidence" value="ECO:0007669"/>
    <property type="project" value="InterPro"/>
</dbReference>
<name>A0A1T0CI92_9GAMM</name>
<evidence type="ECO:0000259" key="4">
    <source>
        <dbReference type="Pfam" id="PF14718"/>
    </source>
</evidence>
<dbReference type="EMBL" id="MUYT01000004">
    <property type="protein sequence ID" value="OOS22060.1"/>
    <property type="molecule type" value="Genomic_DNA"/>
</dbReference>
<evidence type="ECO:0000256" key="1">
    <source>
        <dbReference type="ARBA" id="ARBA00007734"/>
    </source>
</evidence>
<dbReference type="Pfam" id="PF01464">
    <property type="entry name" value="SLT"/>
    <property type="match status" value="1"/>
</dbReference>
<dbReference type="Gene3D" id="1.10.1240.20">
    <property type="entry name" value="Lytic transglycosylase, superhelical linker domain"/>
    <property type="match status" value="1"/>
</dbReference>
<dbReference type="GO" id="GO:0004553">
    <property type="term" value="F:hydrolase activity, hydrolyzing O-glycosyl compounds"/>
    <property type="evidence" value="ECO:0007669"/>
    <property type="project" value="InterPro"/>
</dbReference>
<protein>
    <submittedName>
        <fullName evidence="5">Lytic transglycosylase</fullName>
    </submittedName>
</protein>
<reference evidence="5 6" key="1">
    <citation type="submission" date="2017-02" db="EMBL/GenBank/DDBJ databases">
        <title>Draft genome sequence of Moraxella lincolnii CCUG 9405T type strain.</title>
        <authorList>
            <person name="Salva-Serra F."/>
            <person name="Engstrom-Jakobsson H."/>
            <person name="Thorell K."/>
            <person name="Jaen-Luchoro D."/>
            <person name="Gonzales-Siles L."/>
            <person name="Karlsson R."/>
            <person name="Yazdan S."/>
            <person name="Boulund F."/>
            <person name="Johnning A."/>
            <person name="Engstrand L."/>
            <person name="Kristiansson E."/>
            <person name="Moore E."/>
        </authorList>
    </citation>
    <scope>NUCLEOTIDE SEQUENCE [LARGE SCALE GENOMIC DNA]</scope>
    <source>
        <strain evidence="5 6">CCUG 9405</strain>
    </source>
</reference>
<evidence type="ECO:0000313" key="6">
    <source>
        <dbReference type="Proteomes" id="UP000191094"/>
    </source>
</evidence>
<dbReference type="InterPro" id="IPR008258">
    <property type="entry name" value="Transglycosylase_SLT_dom_1"/>
</dbReference>
<dbReference type="PANTHER" id="PTHR37423">
    <property type="entry name" value="SOLUBLE LYTIC MUREIN TRANSGLYCOSYLASE-RELATED"/>
    <property type="match status" value="1"/>
</dbReference>
<keyword evidence="6" id="KW-1185">Reference proteome</keyword>
<dbReference type="InterPro" id="IPR037061">
    <property type="entry name" value="Lytic_TGlycoase_superhlx_L_sf"/>
</dbReference>
<dbReference type="InterPro" id="IPR023346">
    <property type="entry name" value="Lysozyme-like_dom_sf"/>
</dbReference>
<feature type="domain" description="Lytic transglycosylase superhelical linker" evidence="4">
    <location>
        <begin position="400"/>
        <end position="462"/>
    </location>
</feature>
<dbReference type="Gene3D" id="1.10.530.10">
    <property type="match status" value="1"/>
</dbReference>
<dbReference type="InterPro" id="IPR012289">
    <property type="entry name" value="Lytic_TGlycosylase_superhlx_L"/>
</dbReference>
<comment type="caution">
    <text evidence="5">The sequence shown here is derived from an EMBL/GenBank/DDBJ whole genome shotgun (WGS) entry which is preliminary data.</text>
</comment>
<dbReference type="SUPFAM" id="SSF53955">
    <property type="entry name" value="Lysozyme-like"/>
    <property type="match status" value="1"/>
</dbReference>
<dbReference type="AlphaFoldDB" id="A0A1T0CI92"/>
<proteinExistence type="inferred from homology"/>
<dbReference type="SUPFAM" id="SSF48435">
    <property type="entry name" value="Bacterial muramidases"/>
    <property type="match status" value="1"/>
</dbReference>
<dbReference type="STRING" id="90241.B0682_04885"/>
<keyword evidence="2" id="KW-0732">Signal</keyword>
<dbReference type="CDD" id="cd13401">
    <property type="entry name" value="Slt70-like"/>
    <property type="match status" value="1"/>
</dbReference>
<comment type="similarity">
    <text evidence="1">Belongs to the transglycosylase Slt family.</text>
</comment>
<sequence length="639" mass="72799">MEETVPTVSGIEHYQSAKRAANNGDQNSLYRYEQMMAGSLFAMYPTYWRLNNELSSLSPNSVIAFVKQYPNTALSEKLVADYAEAQATQGNYQAVKQVSPHIKNADTSERCAMALGELYGGGQTQVMIEKQKVWLNTKKQPALCAQLATELNAYQGISQDERQQRLYRMLRMGNNGDIIALSRLLGMPISHEELTRINQNPNAFFTQMAAQPPSSKNRHLYLYAIGRLTAKSYREAHTQLAYDVRQDAHRRNKLLDDATRQMAYRTIAVKRMNMNTDDGFSHEAVDWFRQSMGQPFNFEEAEDYAQASIRYSEWQDVINAISHMDKGIQGDDIWQYWLARAYEHGNHQQQGIARQIYERLANHTDYYGLLAKDKLGRRLNINQMGGGRLPQVSHQDRMRVKQNANFARAFALYHHNGDPSDTKREWNWAVKQARDRRDNGLLMAAALQAHELGWHDRAIYALDSSETVTNLAITHPTPYRNSVLRHSRHVGIDPAWSYGIMRQESRFNESARSHVGAGGLMQIMPNTAKHIAHKLGESPQNTANPNTNIRYGTWYLSNNLQKVGHQPAVATAGYNAGSSKAIRWLPNHGNLSADQYIETIPYYETKDYVKKVMENATFYGYLLGQPKPISERMGVVRPK</sequence>
<feature type="domain" description="Transglycosylase SLT" evidence="3">
    <location>
        <begin position="489"/>
        <end position="596"/>
    </location>
</feature>
<organism evidence="5 6">
    <name type="scientific">Lwoffella lincolnii</name>
    <dbReference type="NCBI Taxonomy" id="90241"/>
    <lineage>
        <taxon>Bacteria</taxon>
        <taxon>Pseudomonadati</taxon>
        <taxon>Pseudomonadota</taxon>
        <taxon>Gammaproteobacteria</taxon>
        <taxon>Moraxellales</taxon>
        <taxon>Moraxellaceae</taxon>
        <taxon>Lwoffella</taxon>
    </lineage>
</organism>
<dbReference type="Proteomes" id="UP000191094">
    <property type="component" value="Unassembled WGS sequence"/>
</dbReference>
<dbReference type="InterPro" id="IPR008939">
    <property type="entry name" value="Lytic_TGlycosylase_superhlx_U"/>
</dbReference>
<dbReference type="PANTHER" id="PTHR37423:SF5">
    <property type="entry name" value="SOLUBLE LYTIC MUREIN TRANSGLYCOSYLASE"/>
    <property type="match status" value="1"/>
</dbReference>
<evidence type="ECO:0000259" key="3">
    <source>
        <dbReference type="Pfam" id="PF01464"/>
    </source>
</evidence>
<dbReference type="Pfam" id="PF14718">
    <property type="entry name" value="SLT_L"/>
    <property type="match status" value="1"/>
</dbReference>